<feature type="signal peptide" evidence="4">
    <location>
        <begin position="1"/>
        <end position="20"/>
    </location>
</feature>
<evidence type="ECO:0000313" key="6">
    <source>
        <dbReference type="EMBL" id="KXK66247.1"/>
    </source>
</evidence>
<comment type="caution">
    <text evidence="6">The sequence shown here is derived from an EMBL/GenBank/DDBJ whole genome shotgun (WGS) entry which is preliminary data.</text>
</comment>
<evidence type="ECO:0000256" key="1">
    <source>
        <dbReference type="ARBA" id="ARBA00004196"/>
    </source>
</evidence>
<keyword evidence="7" id="KW-1185">Reference proteome</keyword>
<dbReference type="CDD" id="cd06302">
    <property type="entry name" value="PBP1_LsrB_Quorum_Sensing-like"/>
    <property type="match status" value="1"/>
</dbReference>
<dbReference type="EMBL" id="LSZW01000047">
    <property type="protein sequence ID" value="KXK66247.1"/>
    <property type="molecule type" value="Genomic_DNA"/>
</dbReference>
<dbReference type="PANTHER" id="PTHR30036">
    <property type="entry name" value="D-XYLOSE-BINDING PERIPLASMIC PROTEIN"/>
    <property type="match status" value="1"/>
</dbReference>
<proteinExistence type="inferred from homology"/>
<evidence type="ECO:0000313" key="7">
    <source>
        <dbReference type="Proteomes" id="UP000070366"/>
    </source>
</evidence>
<dbReference type="GO" id="GO:0030246">
    <property type="term" value="F:carbohydrate binding"/>
    <property type="evidence" value="ECO:0007669"/>
    <property type="project" value="TreeGrafter"/>
</dbReference>
<name>A0A136Q6E8_9FIRM</name>
<dbReference type="InterPro" id="IPR050555">
    <property type="entry name" value="Bact_Solute-Bind_Prot2"/>
</dbReference>
<dbReference type="PROSITE" id="PS51257">
    <property type="entry name" value="PROKAR_LIPOPROTEIN"/>
    <property type="match status" value="1"/>
</dbReference>
<organism evidence="6 7">
    <name type="scientific">Christensenella minuta</name>
    <dbReference type="NCBI Taxonomy" id="626937"/>
    <lineage>
        <taxon>Bacteria</taxon>
        <taxon>Bacillati</taxon>
        <taxon>Bacillota</taxon>
        <taxon>Clostridia</taxon>
        <taxon>Christensenellales</taxon>
        <taxon>Christensenellaceae</taxon>
        <taxon>Christensenella</taxon>
    </lineage>
</organism>
<comment type="similarity">
    <text evidence="2">Belongs to the bacterial solute-binding protein 2 family.</text>
</comment>
<dbReference type="Proteomes" id="UP000070366">
    <property type="component" value="Unassembled WGS sequence"/>
</dbReference>
<dbReference type="SUPFAM" id="SSF53822">
    <property type="entry name" value="Periplasmic binding protein-like I"/>
    <property type="match status" value="1"/>
</dbReference>
<dbReference type="InterPro" id="IPR025997">
    <property type="entry name" value="SBP_2_dom"/>
</dbReference>
<dbReference type="GO" id="GO:0030288">
    <property type="term" value="C:outer membrane-bounded periplasmic space"/>
    <property type="evidence" value="ECO:0007669"/>
    <property type="project" value="TreeGrafter"/>
</dbReference>
<keyword evidence="4" id="KW-0732">Signal</keyword>
<dbReference type="PANTHER" id="PTHR30036:SF7">
    <property type="entry name" value="ABC TRANSPORTER PERIPLASMIC-BINDING PROTEIN YPHF"/>
    <property type="match status" value="1"/>
</dbReference>
<evidence type="ECO:0000256" key="2">
    <source>
        <dbReference type="ARBA" id="ARBA00007639"/>
    </source>
</evidence>
<accession>A0A136Q6E8</accession>
<reference evidence="6 7" key="1">
    <citation type="submission" date="2016-02" db="EMBL/GenBank/DDBJ databases">
        <authorList>
            <person name="Wen L."/>
            <person name="He K."/>
            <person name="Yang H."/>
        </authorList>
    </citation>
    <scope>NUCLEOTIDE SEQUENCE [LARGE SCALE GENOMIC DNA]</scope>
    <source>
        <strain evidence="6 7">DSM 22607</strain>
    </source>
</reference>
<sequence>MIMKKLVAILLAAAMMLSLAACTGSPDAGGASASASAETQAPAADTSGADKTADEAGDSNYKIAVVPKLIGIPYFTQTGDGAKAAGDELGVEVIYTGPSKADAAEQVKMIEDLIAQGVDAIAVAPNDPAAVVPALEKAKNAGIVCLDWDAPVDNETLIDASIHQIEDKEFAEHSIDMLVEAMGDSGDYAILTGSLSAPNQNLWIDYAKTYAAEKYPNLNLVTDPIPTEEKQQEAYSKTLDLVKAYPDLKGIVGYATVCPLGAAQAIREKGLQDQIAVVGTAVKEDAQEFIEDGSLDIAFLWNTQDLGALTVKVAKYLLDGNELSSDMTIDGFPDISVDGNVVYLGPPEDYTKDTYK</sequence>
<dbReference type="Gene3D" id="3.40.50.2300">
    <property type="match status" value="2"/>
</dbReference>
<feature type="chain" id="PRO_5038793408" description="Periplasmic binding protein domain-containing protein" evidence="4">
    <location>
        <begin position="21"/>
        <end position="356"/>
    </location>
</feature>
<evidence type="ECO:0000256" key="4">
    <source>
        <dbReference type="SAM" id="SignalP"/>
    </source>
</evidence>
<dbReference type="OrthoDB" id="9795981at2"/>
<evidence type="ECO:0000259" key="5">
    <source>
        <dbReference type="Pfam" id="PF13407"/>
    </source>
</evidence>
<dbReference type="KEGG" id="cmiu:B1H56_01860"/>
<feature type="compositionally biased region" description="Low complexity" evidence="3">
    <location>
        <begin position="30"/>
        <end position="46"/>
    </location>
</feature>
<dbReference type="STRING" id="626937.HMPREF3293_00984"/>
<protein>
    <recommendedName>
        <fullName evidence="5">Periplasmic binding protein domain-containing protein</fullName>
    </recommendedName>
</protein>
<evidence type="ECO:0000256" key="3">
    <source>
        <dbReference type="SAM" id="MobiDB-lite"/>
    </source>
</evidence>
<dbReference type="Pfam" id="PF13407">
    <property type="entry name" value="Peripla_BP_4"/>
    <property type="match status" value="1"/>
</dbReference>
<dbReference type="InterPro" id="IPR028082">
    <property type="entry name" value="Peripla_BP_I"/>
</dbReference>
<feature type="domain" description="Periplasmic binding protein" evidence="5">
    <location>
        <begin position="63"/>
        <end position="322"/>
    </location>
</feature>
<feature type="region of interest" description="Disordered" evidence="3">
    <location>
        <begin position="30"/>
        <end position="55"/>
    </location>
</feature>
<gene>
    <name evidence="6" type="ORF">HMPREF3293_00984</name>
</gene>
<comment type="subcellular location">
    <subcellularLocation>
        <location evidence="1">Cell envelope</location>
    </subcellularLocation>
</comment>
<dbReference type="AlphaFoldDB" id="A0A136Q6E8"/>